<comment type="caution">
    <text evidence="1">The sequence shown here is derived from an EMBL/GenBank/DDBJ whole genome shotgun (WGS) entry which is preliminary data.</text>
</comment>
<sequence>MSEIEDSLRREIIAKIYRQADELGWDALSISERSAWYNRWVDDDQIGGTLARYMPRERTRLWIKDVPMKQYNRARSGIGPYANLVRNPLPSASQIAQLVFGPEWDLVKGTLQEKPNRCHLTSGTELIQMIWGASRNLQSLIWAGLNSRIDEAPTPVLVVTTRQGERLSDGERARQLRLGELAGLEVRHVVTRVTLGSTNSGEAER</sequence>
<accession>A0ABP4T6Y4</accession>
<dbReference type="RefSeq" id="WP_344488328.1">
    <property type="nucleotide sequence ID" value="NZ_BAAAQF010000012.1"/>
</dbReference>
<dbReference type="EMBL" id="BAAAQF010000012">
    <property type="protein sequence ID" value="GAA1683323.1"/>
    <property type="molecule type" value="Genomic_DNA"/>
</dbReference>
<evidence type="ECO:0000313" key="2">
    <source>
        <dbReference type="Proteomes" id="UP001499851"/>
    </source>
</evidence>
<gene>
    <name evidence="1" type="ORF">GCM10009830_33180</name>
</gene>
<name>A0ABP4T6Y4_9ACTN</name>
<organism evidence="1 2">
    <name type="scientific">Glycomyces endophyticus</name>
    <dbReference type="NCBI Taxonomy" id="480996"/>
    <lineage>
        <taxon>Bacteria</taxon>
        <taxon>Bacillati</taxon>
        <taxon>Actinomycetota</taxon>
        <taxon>Actinomycetes</taxon>
        <taxon>Glycomycetales</taxon>
        <taxon>Glycomycetaceae</taxon>
        <taxon>Glycomyces</taxon>
    </lineage>
</organism>
<protein>
    <submittedName>
        <fullName evidence="1">Uncharacterized protein</fullName>
    </submittedName>
</protein>
<proteinExistence type="predicted"/>
<dbReference type="Proteomes" id="UP001499851">
    <property type="component" value="Unassembled WGS sequence"/>
</dbReference>
<keyword evidence="2" id="KW-1185">Reference proteome</keyword>
<evidence type="ECO:0000313" key="1">
    <source>
        <dbReference type="EMBL" id="GAA1683323.1"/>
    </source>
</evidence>
<reference evidence="2" key="1">
    <citation type="journal article" date="2019" name="Int. J. Syst. Evol. Microbiol.">
        <title>The Global Catalogue of Microorganisms (GCM) 10K type strain sequencing project: providing services to taxonomists for standard genome sequencing and annotation.</title>
        <authorList>
            <consortium name="The Broad Institute Genomics Platform"/>
            <consortium name="The Broad Institute Genome Sequencing Center for Infectious Disease"/>
            <person name="Wu L."/>
            <person name="Ma J."/>
        </authorList>
    </citation>
    <scope>NUCLEOTIDE SEQUENCE [LARGE SCALE GENOMIC DNA]</scope>
    <source>
        <strain evidence="2">JCM 16001</strain>
    </source>
</reference>